<sequence>MYAVTVRMANTSHKKKHPKCKLIPLSNSGGAVLDHEKKRIRNHLDVQYSPLNKSDL</sequence>
<proteinExistence type="predicted"/>
<dbReference type="EMBL" id="CH477335">
    <property type="protein sequence ID" value="EAT43255.1"/>
    <property type="molecule type" value="Genomic_DNA"/>
</dbReference>
<dbReference type="Proteomes" id="UP000682892">
    <property type="component" value="Unassembled WGS sequence"/>
</dbReference>
<reference evidence="1" key="3">
    <citation type="submission" date="2012-09" db="EMBL/GenBank/DDBJ databases">
        <authorList>
            <consortium name="VectorBase"/>
        </authorList>
    </citation>
    <scope>NUCLEOTIDE SEQUENCE</scope>
    <source>
        <strain evidence="1">Liverpool</strain>
    </source>
</reference>
<dbReference type="HOGENOM" id="CLU_3015982_0_0_1"/>
<organism evidence="1 2">
    <name type="scientific">Aedes aegypti</name>
    <name type="common">Yellowfever mosquito</name>
    <name type="synonym">Culex aegypti</name>
    <dbReference type="NCBI Taxonomy" id="7159"/>
    <lineage>
        <taxon>Eukaryota</taxon>
        <taxon>Metazoa</taxon>
        <taxon>Ecdysozoa</taxon>
        <taxon>Arthropoda</taxon>
        <taxon>Hexapoda</taxon>
        <taxon>Insecta</taxon>
        <taxon>Pterygota</taxon>
        <taxon>Neoptera</taxon>
        <taxon>Endopterygota</taxon>
        <taxon>Diptera</taxon>
        <taxon>Nematocera</taxon>
        <taxon>Culicoidea</taxon>
        <taxon>Culicidae</taxon>
        <taxon>Culicinae</taxon>
        <taxon>Aedini</taxon>
        <taxon>Aedes</taxon>
        <taxon>Stegomyia</taxon>
    </lineage>
</organism>
<dbReference type="PaxDb" id="7159-AAEL005295-PA"/>
<reference evidence="1" key="1">
    <citation type="submission" date="2005-10" db="EMBL/GenBank/DDBJ databases">
        <authorList>
            <person name="Loftus B.J."/>
            <person name="Nene V.M."/>
            <person name="Hannick L.I."/>
            <person name="Bidwell S."/>
            <person name="Haas B."/>
            <person name="Amedeo P."/>
            <person name="Orvis J."/>
            <person name="Wortman J.R."/>
            <person name="White O.R."/>
            <person name="Salzberg S."/>
            <person name="Shumway M."/>
            <person name="Koo H."/>
            <person name="Zhao Y."/>
            <person name="Holmes M."/>
            <person name="Miller J."/>
            <person name="Schatz M."/>
            <person name="Pop M."/>
            <person name="Pai G."/>
            <person name="Utterback T."/>
            <person name="Rogers Y.-H."/>
            <person name="Kravitz S."/>
            <person name="Fraser C.M."/>
        </authorList>
    </citation>
    <scope>NUCLEOTIDE SEQUENCE</scope>
    <source>
        <strain evidence="1">Liverpool</strain>
    </source>
</reference>
<dbReference type="AlphaFoldDB" id="Q17AG7"/>
<reference evidence="1" key="2">
    <citation type="journal article" date="2007" name="Science">
        <title>Genome sequence of Aedes aegypti, a major arbovirus vector.</title>
        <authorList>
            <person name="Nene V."/>
            <person name="Wortman J.R."/>
            <person name="Lawson D."/>
            <person name="Haas B."/>
            <person name="Kodira C."/>
            <person name="Tu Z.J."/>
            <person name="Loftus B."/>
            <person name="Xi Z."/>
            <person name="Megy K."/>
            <person name="Grabherr M."/>
            <person name="Ren Q."/>
            <person name="Zdobnov E.M."/>
            <person name="Lobo N.F."/>
            <person name="Campbell K.S."/>
            <person name="Brown S.E."/>
            <person name="Bonaldo M.F."/>
            <person name="Zhu J."/>
            <person name="Sinkins S.P."/>
            <person name="Hogenkamp D.G."/>
            <person name="Amedeo P."/>
            <person name="Arensburger P."/>
            <person name="Atkinson P.W."/>
            <person name="Bidwell S."/>
            <person name="Biedler J."/>
            <person name="Birney E."/>
            <person name="Bruggner R.V."/>
            <person name="Costas J."/>
            <person name="Coy M.R."/>
            <person name="Crabtree J."/>
            <person name="Crawford M."/>
            <person name="Debruyn B."/>
            <person name="Decaprio D."/>
            <person name="Eiglmeier K."/>
            <person name="Eisenstadt E."/>
            <person name="El-Dorry H."/>
            <person name="Gelbart W.M."/>
            <person name="Gomes S.L."/>
            <person name="Hammond M."/>
            <person name="Hannick L.I."/>
            <person name="Hogan J.R."/>
            <person name="Holmes M.H."/>
            <person name="Jaffe D."/>
            <person name="Johnston J.S."/>
            <person name="Kennedy R.C."/>
            <person name="Koo H."/>
            <person name="Kravitz S."/>
            <person name="Kriventseva E.V."/>
            <person name="Kulp D."/>
            <person name="Labutti K."/>
            <person name="Lee E."/>
            <person name="Li S."/>
            <person name="Lovin D.D."/>
            <person name="Mao C."/>
            <person name="Mauceli E."/>
            <person name="Menck C.F."/>
            <person name="Miller J.R."/>
            <person name="Montgomery P."/>
            <person name="Mori A."/>
            <person name="Nascimento A.L."/>
            <person name="Naveira H.F."/>
            <person name="Nusbaum C."/>
            <person name="O'leary S."/>
            <person name="Orvis J."/>
            <person name="Pertea M."/>
            <person name="Quesneville H."/>
            <person name="Reidenbach K.R."/>
            <person name="Rogers Y.H."/>
            <person name="Roth C.W."/>
            <person name="Schneider J.R."/>
            <person name="Schatz M."/>
            <person name="Shumway M."/>
            <person name="Stanke M."/>
            <person name="Stinson E.O."/>
            <person name="Tubio J.M."/>
            <person name="Vanzee J.P."/>
            <person name="Verjovski-Almeida S."/>
            <person name="Werner D."/>
            <person name="White O."/>
            <person name="Wyder S."/>
            <person name="Zeng Q."/>
            <person name="Zhao Q."/>
            <person name="Zhao Y."/>
            <person name="Hill C.A."/>
            <person name="Raikhel A.S."/>
            <person name="Soares M.B."/>
            <person name="Knudson D.L."/>
            <person name="Lee N.H."/>
            <person name="Galagan J."/>
            <person name="Salzberg S.L."/>
            <person name="Paulsen I.T."/>
            <person name="Dimopoulos G."/>
            <person name="Collins F.H."/>
            <person name="Birren B."/>
            <person name="Fraser-Liggett C.M."/>
            <person name="Severson D.W."/>
        </authorList>
    </citation>
    <scope>NUCLEOTIDE SEQUENCE [LARGE SCALE GENOMIC DNA]</scope>
    <source>
        <strain evidence="1">Liverpool</strain>
    </source>
</reference>
<evidence type="ECO:0000313" key="1">
    <source>
        <dbReference type="EMBL" id="EAT43255.1"/>
    </source>
</evidence>
<accession>Q17AG7</accession>
<evidence type="ECO:0000313" key="2">
    <source>
        <dbReference type="Proteomes" id="UP000682892"/>
    </source>
</evidence>
<protein>
    <submittedName>
        <fullName evidence="1">AAEL005295-PA</fullName>
    </submittedName>
</protein>
<gene>
    <name evidence="1" type="ORF">AaeL_AAEL005295</name>
</gene>
<name>Q17AG7_AEDAE</name>